<evidence type="ECO:0000313" key="7">
    <source>
        <dbReference type="Proteomes" id="UP001362999"/>
    </source>
</evidence>
<feature type="domain" description="MYND-type" evidence="5">
    <location>
        <begin position="32"/>
        <end position="74"/>
    </location>
</feature>
<evidence type="ECO:0000313" key="6">
    <source>
        <dbReference type="EMBL" id="KAK7046348.1"/>
    </source>
</evidence>
<evidence type="ECO:0000256" key="2">
    <source>
        <dbReference type="ARBA" id="ARBA00022771"/>
    </source>
</evidence>
<evidence type="ECO:0000256" key="1">
    <source>
        <dbReference type="ARBA" id="ARBA00022723"/>
    </source>
</evidence>
<protein>
    <recommendedName>
        <fullName evidence="5">MYND-type domain-containing protein</fullName>
    </recommendedName>
</protein>
<name>A0AAW0D657_9AGAR</name>
<sequence>MDAQTLADILSCSADDIPMFHDASPHHTHQMCNQCLHMQRSHKQQLSSCKACGLAMYCSRQCQVAHWPMHKTECKNYQNQRESVEKLSGLKSAFTDLSAWKRYHDAAVKNCAIAALNLRENPHLERTASFCVSLHHTGDLSVPPHKRFILRNVSLLSHDQLIHRRMVYTMLALKGYPAICERGRVELGARYYGSIRVAILASYGPDASKPTATTERLVHFSINKELAKARVVTRDWAALLGEYVRLGARMRFCCGKITEAQDICCCGGWIHDEEKVKEFHNVEETGKRR</sequence>
<dbReference type="GO" id="GO:0008270">
    <property type="term" value="F:zinc ion binding"/>
    <property type="evidence" value="ECO:0007669"/>
    <property type="project" value="UniProtKB-KW"/>
</dbReference>
<reference evidence="6 7" key="1">
    <citation type="journal article" date="2024" name="J Genomics">
        <title>Draft genome sequencing and assembly of Favolaschia claudopus CIRM-BRFM 2984 isolated from oak limbs.</title>
        <authorList>
            <person name="Navarro D."/>
            <person name="Drula E."/>
            <person name="Chaduli D."/>
            <person name="Cazenave R."/>
            <person name="Ahrendt S."/>
            <person name="Wang J."/>
            <person name="Lipzen A."/>
            <person name="Daum C."/>
            <person name="Barry K."/>
            <person name="Grigoriev I.V."/>
            <person name="Favel A."/>
            <person name="Rosso M.N."/>
            <person name="Martin F."/>
        </authorList>
    </citation>
    <scope>NUCLEOTIDE SEQUENCE [LARGE SCALE GENOMIC DNA]</scope>
    <source>
        <strain evidence="6 7">CIRM-BRFM 2984</strain>
    </source>
</reference>
<dbReference type="Pfam" id="PF01753">
    <property type="entry name" value="zf-MYND"/>
    <property type="match status" value="1"/>
</dbReference>
<keyword evidence="1" id="KW-0479">Metal-binding</keyword>
<dbReference type="PROSITE" id="PS50865">
    <property type="entry name" value="ZF_MYND_2"/>
    <property type="match status" value="1"/>
</dbReference>
<dbReference type="Proteomes" id="UP001362999">
    <property type="component" value="Unassembled WGS sequence"/>
</dbReference>
<keyword evidence="7" id="KW-1185">Reference proteome</keyword>
<dbReference type="AlphaFoldDB" id="A0AAW0D657"/>
<proteinExistence type="predicted"/>
<comment type="caution">
    <text evidence="6">The sequence shown here is derived from an EMBL/GenBank/DDBJ whole genome shotgun (WGS) entry which is preliminary data.</text>
</comment>
<dbReference type="SUPFAM" id="SSF144232">
    <property type="entry name" value="HIT/MYND zinc finger-like"/>
    <property type="match status" value="1"/>
</dbReference>
<dbReference type="InterPro" id="IPR002893">
    <property type="entry name" value="Znf_MYND"/>
</dbReference>
<dbReference type="Gene3D" id="6.10.140.2220">
    <property type="match status" value="1"/>
</dbReference>
<evidence type="ECO:0000256" key="4">
    <source>
        <dbReference type="PROSITE-ProRule" id="PRU00134"/>
    </source>
</evidence>
<dbReference type="EMBL" id="JAWWNJ010000010">
    <property type="protein sequence ID" value="KAK7046348.1"/>
    <property type="molecule type" value="Genomic_DNA"/>
</dbReference>
<keyword evidence="3" id="KW-0862">Zinc</keyword>
<accession>A0AAW0D657</accession>
<gene>
    <name evidence="6" type="ORF">R3P38DRAFT_69123</name>
</gene>
<evidence type="ECO:0000259" key="5">
    <source>
        <dbReference type="PROSITE" id="PS50865"/>
    </source>
</evidence>
<keyword evidence="2 4" id="KW-0863">Zinc-finger</keyword>
<evidence type="ECO:0000256" key="3">
    <source>
        <dbReference type="ARBA" id="ARBA00022833"/>
    </source>
</evidence>
<organism evidence="6 7">
    <name type="scientific">Favolaschia claudopus</name>
    <dbReference type="NCBI Taxonomy" id="2862362"/>
    <lineage>
        <taxon>Eukaryota</taxon>
        <taxon>Fungi</taxon>
        <taxon>Dikarya</taxon>
        <taxon>Basidiomycota</taxon>
        <taxon>Agaricomycotina</taxon>
        <taxon>Agaricomycetes</taxon>
        <taxon>Agaricomycetidae</taxon>
        <taxon>Agaricales</taxon>
        <taxon>Marasmiineae</taxon>
        <taxon>Mycenaceae</taxon>
        <taxon>Favolaschia</taxon>
    </lineage>
</organism>